<evidence type="ECO:0000256" key="1">
    <source>
        <dbReference type="SAM" id="MobiDB-lite"/>
    </source>
</evidence>
<reference evidence="2" key="2">
    <citation type="submission" date="2014-07" db="EMBL/GenBank/DDBJ databases">
        <authorList>
            <person name="Hull J."/>
        </authorList>
    </citation>
    <scope>NUCLEOTIDE SEQUENCE</scope>
</reference>
<feature type="compositionally biased region" description="Polar residues" evidence="1">
    <location>
        <begin position="234"/>
        <end position="243"/>
    </location>
</feature>
<evidence type="ECO:0000313" key="2">
    <source>
        <dbReference type="EMBL" id="JAG11501.1"/>
    </source>
</evidence>
<proteinExistence type="predicted"/>
<reference evidence="2" key="1">
    <citation type="journal article" date="2014" name="PLoS ONE">
        <title>Transcriptome-Based Identification of ABC Transporters in the Western Tarnished Plant Bug Lygus hesperus.</title>
        <authorList>
            <person name="Hull J.J."/>
            <person name="Chaney K."/>
            <person name="Geib S.M."/>
            <person name="Fabrick J.A."/>
            <person name="Brent C.S."/>
            <person name="Walsh D."/>
            <person name="Lavine L.C."/>
        </authorList>
    </citation>
    <scope>NUCLEOTIDE SEQUENCE</scope>
</reference>
<sequence>ATYLNVPSGQTEFLGVIKVEKNQDIFSEFLEYHSDQINSIYYICRYENQTLVRTNFIRIHFHGDHSRESVKIGLSSYRVERYIPKIKLCTHCYRYGHTHTTCTAQPRCKQCGSQNSSHNCNPSTVKCLACHSRNHVVGNRVCPLLKFLKQHSENIFHHKITVGILTQQFYNQNRKTWASVVKNDNFPIRPTQSTYDTNEVGDIPLLPTTCVQPSYYRKVKRQYQNPIQPCSVASADNQQNSHPNDIVTKHSSKQQSYYRTVSGPFDNRTVYNESFNKTTNNITQHTKLLQQGPNNSTIALEPTTRDTPTNNENSADPKNLMLSSTGTITIFNKSNDDEKNAITFETSPGNNQYLRIKLPRNIPYKLNQMISAAVKNVMFDFFSNCDNYKHDV</sequence>
<gene>
    <name evidence="2" type="primary">gag_40</name>
    <name evidence="2" type="ORF">CM83_27580</name>
</gene>
<feature type="region of interest" description="Disordered" evidence="1">
    <location>
        <begin position="232"/>
        <end position="257"/>
    </location>
</feature>
<organism evidence="2">
    <name type="scientific">Lygus hesperus</name>
    <name type="common">Western plant bug</name>
    <dbReference type="NCBI Taxonomy" id="30085"/>
    <lineage>
        <taxon>Eukaryota</taxon>
        <taxon>Metazoa</taxon>
        <taxon>Ecdysozoa</taxon>
        <taxon>Arthropoda</taxon>
        <taxon>Hexapoda</taxon>
        <taxon>Insecta</taxon>
        <taxon>Pterygota</taxon>
        <taxon>Neoptera</taxon>
        <taxon>Paraneoptera</taxon>
        <taxon>Hemiptera</taxon>
        <taxon>Heteroptera</taxon>
        <taxon>Panheteroptera</taxon>
        <taxon>Cimicomorpha</taxon>
        <taxon>Miridae</taxon>
        <taxon>Mirini</taxon>
        <taxon>Lygus</taxon>
    </lineage>
</organism>
<accession>A0A0A9WVQ1</accession>
<protein>
    <submittedName>
        <fullName evidence="2">Nucleic-acid-binding protein from mobile element jockey</fullName>
    </submittedName>
</protein>
<dbReference type="EMBL" id="GBHO01032103">
    <property type="protein sequence ID" value="JAG11501.1"/>
    <property type="molecule type" value="Transcribed_RNA"/>
</dbReference>
<dbReference type="AlphaFoldDB" id="A0A0A9WVQ1"/>
<feature type="non-terminal residue" evidence="2">
    <location>
        <position position="1"/>
    </location>
</feature>
<name>A0A0A9WVQ1_LYGHE</name>